<dbReference type="InterPro" id="IPR036259">
    <property type="entry name" value="MFS_trans_sf"/>
</dbReference>
<evidence type="ECO:0000256" key="6">
    <source>
        <dbReference type="SAM" id="Phobius"/>
    </source>
</evidence>
<dbReference type="InterPro" id="IPR011701">
    <property type="entry name" value="MFS"/>
</dbReference>
<dbReference type="PANTHER" id="PTHR42718:SF9">
    <property type="entry name" value="MAJOR FACILITATOR SUPERFAMILY MULTIDRUG TRANSPORTER MFSC"/>
    <property type="match status" value="1"/>
</dbReference>
<comment type="caution">
    <text evidence="8">The sequence shown here is derived from an EMBL/GenBank/DDBJ whole genome shotgun (WGS) entry which is preliminary data.</text>
</comment>
<comment type="subcellular location">
    <subcellularLocation>
        <location evidence="1">Cell membrane</location>
        <topology evidence="1">Multi-pass membrane protein</topology>
    </subcellularLocation>
</comment>
<keyword evidence="3 6" id="KW-0812">Transmembrane</keyword>
<feature type="transmembrane region" description="Helical" evidence="6">
    <location>
        <begin position="322"/>
        <end position="344"/>
    </location>
</feature>
<feature type="transmembrane region" description="Helical" evidence="6">
    <location>
        <begin position="197"/>
        <end position="216"/>
    </location>
</feature>
<dbReference type="PANTHER" id="PTHR42718">
    <property type="entry name" value="MAJOR FACILITATOR SUPERFAMILY MULTIDRUG TRANSPORTER MFSC"/>
    <property type="match status" value="1"/>
</dbReference>
<feature type="domain" description="Major facilitator superfamily (MFS) profile" evidence="7">
    <location>
        <begin position="40"/>
        <end position="474"/>
    </location>
</feature>
<feature type="transmembrane region" description="Helical" evidence="6">
    <location>
        <begin position="254"/>
        <end position="272"/>
    </location>
</feature>
<name>A0A8J3M5H2_9ACTN</name>
<dbReference type="CDD" id="cd17321">
    <property type="entry name" value="MFS_MMR_MDR_like"/>
    <property type="match status" value="1"/>
</dbReference>
<sequence length="482" mass="48846">MLRWSLRRRGRTVGRMSIIESSPPGERTQVAPRARRRTVTLFGISLAYFMVLLDTTVLSVAEPDLAASLHTSTAGLQWATTGYTVVFAALLPSSGAVADRHGVHRVFRAGVAVFGVGSLMCALAPALGILVGLRAVLGVAAAACVPASMAMITRLYPDAAERTRAVATWAATSGAAMAAGPIAGGALVGLAGWRAVFLVNVPIAALVLVLTAGRAVRCPRGHRRIDWAAQAAGCVALALGTDALIAAGGRSWPHAAGSGAAAVLAGAVFVLAERRSPAPVVNRVLLRAEGVGAGLAVGAAVNFTLSGGLFVLPLLLQQEYRLSPIATGLAFLPLTLPFALNPPITGRIVLRFGPRPPILAGMTLMTAGCLVLFCAVRWDAGYVLPAFGLLLTGLGVSSALPALVTAIMGAAPDGTAGAVGGLLNATRQSGATLGVAAMGATISLGTGSTYAFLLAAVVCAASAAWFARGSATTQARPDDGRQ</sequence>
<proteinExistence type="predicted"/>
<dbReference type="EMBL" id="BONV01000002">
    <property type="protein sequence ID" value="GIG77475.1"/>
    <property type="molecule type" value="Genomic_DNA"/>
</dbReference>
<gene>
    <name evidence="8" type="primary">mmr</name>
    <name evidence="8" type="ORF">Pka01_06020</name>
</gene>
<dbReference type="GO" id="GO:0005886">
    <property type="term" value="C:plasma membrane"/>
    <property type="evidence" value="ECO:0007669"/>
    <property type="project" value="UniProtKB-SubCell"/>
</dbReference>
<feature type="transmembrane region" description="Helical" evidence="6">
    <location>
        <begin position="136"/>
        <end position="156"/>
    </location>
</feature>
<reference evidence="8 9" key="1">
    <citation type="submission" date="2021-01" db="EMBL/GenBank/DDBJ databases">
        <title>Whole genome shotgun sequence of Planotetraspora kaengkrachanensis NBRC 104272.</title>
        <authorList>
            <person name="Komaki H."/>
            <person name="Tamura T."/>
        </authorList>
    </citation>
    <scope>NUCLEOTIDE SEQUENCE [LARGE SCALE GENOMIC DNA]</scope>
    <source>
        <strain evidence="8 9">NBRC 104272</strain>
    </source>
</reference>
<evidence type="ECO:0000256" key="1">
    <source>
        <dbReference type="ARBA" id="ARBA00004651"/>
    </source>
</evidence>
<dbReference type="AlphaFoldDB" id="A0A8J3M5H2"/>
<evidence type="ECO:0000256" key="5">
    <source>
        <dbReference type="ARBA" id="ARBA00023136"/>
    </source>
</evidence>
<evidence type="ECO:0000256" key="2">
    <source>
        <dbReference type="ARBA" id="ARBA00022448"/>
    </source>
</evidence>
<keyword evidence="4 6" id="KW-1133">Transmembrane helix</keyword>
<feature type="transmembrane region" description="Helical" evidence="6">
    <location>
        <begin position="81"/>
        <end position="98"/>
    </location>
</feature>
<feature type="transmembrane region" description="Helical" evidence="6">
    <location>
        <begin position="39"/>
        <end position="61"/>
    </location>
</feature>
<accession>A0A8J3M5H2</accession>
<feature type="transmembrane region" description="Helical" evidence="6">
    <location>
        <begin position="384"/>
        <end position="410"/>
    </location>
</feature>
<feature type="transmembrane region" description="Helical" evidence="6">
    <location>
        <begin position="110"/>
        <end position="130"/>
    </location>
</feature>
<evidence type="ECO:0000313" key="9">
    <source>
        <dbReference type="Proteomes" id="UP000630097"/>
    </source>
</evidence>
<evidence type="ECO:0000313" key="8">
    <source>
        <dbReference type="EMBL" id="GIG77475.1"/>
    </source>
</evidence>
<dbReference type="GO" id="GO:0022857">
    <property type="term" value="F:transmembrane transporter activity"/>
    <property type="evidence" value="ECO:0007669"/>
    <property type="project" value="InterPro"/>
</dbReference>
<dbReference type="Pfam" id="PF07690">
    <property type="entry name" value="MFS_1"/>
    <property type="match status" value="1"/>
</dbReference>
<dbReference type="Proteomes" id="UP000630097">
    <property type="component" value="Unassembled WGS sequence"/>
</dbReference>
<keyword evidence="5 6" id="KW-0472">Membrane</keyword>
<organism evidence="8 9">
    <name type="scientific">Planotetraspora kaengkrachanensis</name>
    <dbReference type="NCBI Taxonomy" id="575193"/>
    <lineage>
        <taxon>Bacteria</taxon>
        <taxon>Bacillati</taxon>
        <taxon>Actinomycetota</taxon>
        <taxon>Actinomycetes</taxon>
        <taxon>Streptosporangiales</taxon>
        <taxon>Streptosporangiaceae</taxon>
        <taxon>Planotetraspora</taxon>
    </lineage>
</organism>
<feature type="transmembrane region" description="Helical" evidence="6">
    <location>
        <begin position="293"/>
        <end position="316"/>
    </location>
</feature>
<dbReference type="Gene3D" id="1.20.1250.20">
    <property type="entry name" value="MFS general substrate transporter like domains"/>
    <property type="match status" value="1"/>
</dbReference>
<evidence type="ECO:0000256" key="4">
    <source>
        <dbReference type="ARBA" id="ARBA00022989"/>
    </source>
</evidence>
<keyword evidence="2" id="KW-0813">Transport</keyword>
<keyword evidence="9" id="KW-1185">Reference proteome</keyword>
<dbReference type="PRINTS" id="PR01036">
    <property type="entry name" value="TCRTETB"/>
</dbReference>
<feature type="transmembrane region" description="Helical" evidence="6">
    <location>
        <begin position="356"/>
        <end position="378"/>
    </location>
</feature>
<dbReference type="InterPro" id="IPR020846">
    <property type="entry name" value="MFS_dom"/>
</dbReference>
<protein>
    <submittedName>
        <fullName evidence="8">MFS transporter</fullName>
    </submittedName>
</protein>
<feature type="transmembrane region" description="Helical" evidence="6">
    <location>
        <begin position="168"/>
        <end position="191"/>
    </location>
</feature>
<feature type="transmembrane region" description="Helical" evidence="6">
    <location>
        <begin position="450"/>
        <end position="467"/>
    </location>
</feature>
<evidence type="ECO:0000256" key="3">
    <source>
        <dbReference type="ARBA" id="ARBA00022692"/>
    </source>
</evidence>
<evidence type="ECO:0000259" key="7">
    <source>
        <dbReference type="PROSITE" id="PS50850"/>
    </source>
</evidence>
<dbReference type="SUPFAM" id="SSF103473">
    <property type="entry name" value="MFS general substrate transporter"/>
    <property type="match status" value="1"/>
</dbReference>
<dbReference type="PROSITE" id="PS50850">
    <property type="entry name" value="MFS"/>
    <property type="match status" value="1"/>
</dbReference>
<dbReference type="Gene3D" id="1.20.1720.10">
    <property type="entry name" value="Multidrug resistance protein D"/>
    <property type="match status" value="1"/>
</dbReference>